<comment type="caution">
    <text evidence="2">The sequence shown here is derived from an EMBL/GenBank/DDBJ whole genome shotgun (WGS) entry which is preliminary data.</text>
</comment>
<accession>A0A0T5YZ09</accession>
<evidence type="ECO:0000313" key="3">
    <source>
        <dbReference type="Proteomes" id="UP000051634"/>
    </source>
</evidence>
<sequence length="225" mass="23751">MSGEIRDLVRDVVASPLGDIIASVGEGVAEAQQALDDGALAKTLEIYSEGGEAALALLRDIGYRPTFYALPEATGEVRVSLHLGRSTQGGATPTSATAPQPAVATQLSRIGRNLGIRPRLYATPVDAGYANRYGYQANISAKLTFKIVPVPAPEGADELRKMPNLVDRSLTESRTIADSLGLEIRLQDSQGDPLDTADETSLVTAQQPAGEQIVRLGDEILLTLG</sequence>
<dbReference type="PROSITE" id="PS51178">
    <property type="entry name" value="PASTA"/>
    <property type="match status" value="1"/>
</dbReference>
<dbReference type="AlphaFoldDB" id="A0A0T5YZ09"/>
<dbReference type="Proteomes" id="UP000051634">
    <property type="component" value="Unassembled WGS sequence"/>
</dbReference>
<evidence type="ECO:0000313" key="2">
    <source>
        <dbReference type="EMBL" id="KRT55856.1"/>
    </source>
</evidence>
<organism evidence="2 3">
    <name type="scientific">endosymbiont of Ridgeia piscesae</name>
    <dbReference type="NCBI Taxonomy" id="54398"/>
    <lineage>
        <taxon>Bacteria</taxon>
        <taxon>Pseudomonadati</taxon>
        <taxon>Pseudomonadota</taxon>
        <taxon>Gammaproteobacteria</taxon>
        <taxon>sulfur-oxidizing symbionts</taxon>
    </lineage>
</organism>
<name>A0A0T5YZ09_9GAMM</name>
<keyword evidence="3" id="KW-1185">Reference proteome</keyword>
<protein>
    <recommendedName>
        <fullName evidence="1">PASTA domain-containing protein</fullName>
    </recommendedName>
</protein>
<feature type="domain" description="PASTA" evidence="1">
    <location>
        <begin position="155"/>
        <end position="225"/>
    </location>
</feature>
<dbReference type="CDD" id="cd06577">
    <property type="entry name" value="PASTA_pknB"/>
    <property type="match status" value="1"/>
</dbReference>
<reference evidence="2 3" key="1">
    <citation type="submission" date="2015-11" db="EMBL/GenBank/DDBJ databases">
        <title>The genome of Candidatus Endoriftia persephone in Ridgeia piscesae and population structure of the North Eastern Pacific vestimentiferan symbionts.</title>
        <authorList>
            <person name="Perez M."/>
            <person name="Juniper K.S."/>
        </authorList>
    </citation>
    <scope>NUCLEOTIDE SEQUENCE [LARGE SCALE GENOMIC DNA]</scope>
    <source>
        <strain evidence="2">Ind11</strain>
    </source>
</reference>
<evidence type="ECO:0000259" key="1">
    <source>
        <dbReference type="PROSITE" id="PS51178"/>
    </source>
</evidence>
<dbReference type="RefSeq" id="WP_060528576.1">
    <property type="nucleotide sequence ID" value="NZ_KQ557141.1"/>
</dbReference>
<dbReference type="InterPro" id="IPR005543">
    <property type="entry name" value="PASTA_dom"/>
</dbReference>
<gene>
    <name evidence="2" type="ORF">Ga0074115_1265</name>
</gene>
<dbReference type="EMBL" id="LDXT01000071">
    <property type="protein sequence ID" value="KRT55856.1"/>
    <property type="molecule type" value="Genomic_DNA"/>
</dbReference>
<proteinExistence type="predicted"/>
<dbReference type="OrthoDB" id="6882896at2"/>